<sequence>MADAVFSHLQPAAARRLLLSAHDVFAAKGYHAATTREIAAGAGMSPAAMYIHYRSKQDLLFQLSLLGHEACETVVSTALAQARGPAEQLRAMIGAFAAWHAANHTTARIVQYELTSLTRDNFEAVASIRRRIDAQISSVVERGLATGSFEVNDLPGTALAVTSLCVDVARWFPAANLNSPHDVAVLYGDLALRMVGCKD</sequence>
<evidence type="ECO:0000256" key="2">
    <source>
        <dbReference type="PROSITE-ProRule" id="PRU00335"/>
    </source>
</evidence>
<dbReference type="InterPro" id="IPR001647">
    <property type="entry name" value="HTH_TetR"/>
</dbReference>
<proteinExistence type="predicted"/>
<dbReference type="OrthoDB" id="1669699at2"/>
<dbReference type="EMBL" id="CP034170">
    <property type="protein sequence ID" value="AZI57221.1"/>
    <property type="molecule type" value="Genomic_DNA"/>
</dbReference>
<reference evidence="4 5" key="1">
    <citation type="submission" date="2018-11" db="EMBL/GenBank/DDBJ databases">
        <authorList>
            <person name="Da X."/>
        </authorList>
    </citation>
    <scope>NUCLEOTIDE SEQUENCE [LARGE SCALE GENOMIC DNA]</scope>
    <source>
        <strain evidence="4 5">S14-144</strain>
    </source>
</reference>
<dbReference type="Gene3D" id="1.10.357.10">
    <property type="entry name" value="Tetracycline Repressor, domain 2"/>
    <property type="match status" value="1"/>
</dbReference>
<dbReference type="PROSITE" id="PS50977">
    <property type="entry name" value="HTH_TETR_2"/>
    <property type="match status" value="1"/>
</dbReference>
<name>A0A3G8ZTU5_9ACTN</name>
<dbReference type="GO" id="GO:0003700">
    <property type="term" value="F:DNA-binding transcription factor activity"/>
    <property type="evidence" value="ECO:0007669"/>
    <property type="project" value="TreeGrafter"/>
</dbReference>
<evidence type="ECO:0000313" key="5">
    <source>
        <dbReference type="Proteomes" id="UP000268084"/>
    </source>
</evidence>
<keyword evidence="5" id="KW-1185">Reference proteome</keyword>
<accession>A0A3G8ZTU5</accession>
<keyword evidence="1 2" id="KW-0238">DNA-binding</keyword>
<dbReference type="PANTHER" id="PTHR30055:SF200">
    <property type="entry name" value="HTH-TYPE TRANSCRIPTIONAL REPRESSOR BDCR"/>
    <property type="match status" value="1"/>
</dbReference>
<dbReference type="InterPro" id="IPR041490">
    <property type="entry name" value="KstR2_TetR_C"/>
</dbReference>
<evidence type="ECO:0000256" key="1">
    <source>
        <dbReference type="ARBA" id="ARBA00023125"/>
    </source>
</evidence>
<dbReference type="KEGG" id="nak:EH165_02655"/>
<dbReference type="InterPro" id="IPR036271">
    <property type="entry name" value="Tet_transcr_reg_TetR-rel_C_sf"/>
</dbReference>
<evidence type="ECO:0000259" key="3">
    <source>
        <dbReference type="PROSITE" id="PS50977"/>
    </source>
</evidence>
<dbReference type="SUPFAM" id="SSF46689">
    <property type="entry name" value="Homeodomain-like"/>
    <property type="match status" value="1"/>
</dbReference>
<dbReference type="Pfam" id="PF17932">
    <property type="entry name" value="TetR_C_24"/>
    <property type="match status" value="1"/>
</dbReference>
<protein>
    <submittedName>
        <fullName evidence="4">TetR/AcrR family transcriptional regulator</fullName>
    </submittedName>
</protein>
<gene>
    <name evidence="4" type="ORF">EH165_02655</name>
</gene>
<dbReference type="InterPro" id="IPR009057">
    <property type="entry name" value="Homeodomain-like_sf"/>
</dbReference>
<dbReference type="AlphaFoldDB" id="A0A3G8ZTU5"/>
<reference evidence="4 5" key="2">
    <citation type="submission" date="2018-12" db="EMBL/GenBank/DDBJ databases">
        <title>Nakamurella antarcticus sp. nov., isolated from Antarctica South Shetland Islands soil.</title>
        <authorList>
            <person name="Peng F."/>
        </authorList>
    </citation>
    <scope>NUCLEOTIDE SEQUENCE [LARGE SCALE GENOMIC DNA]</scope>
    <source>
        <strain evidence="4 5">S14-144</strain>
    </source>
</reference>
<feature type="domain" description="HTH tetR-type" evidence="3">
    <location>
        <begin position="11"/>
        <end position="71"/>
    </location>
</feature>
<dbReference type="GO" id="GO:0000976">
    <property type="term" value="F:transcription cis-regulatory region binding"/>
    <property type="evidence" value="ECO:0007669"/>
    <property type="project" value="TreeGrafter"/>
</dbReference>
<dbReference type="InterPro" id="IPR050109">
    <property type="entry name" value="HTH-type_TetR-like_transc_reg"/>
</dbReference>
<dbReference type="PANTHER" id="PTHR30055">
    <property type="entry name" value="HTH-TYPE TRANSCRIPTIONAL REGULATOR RUTR"/>
    <property type="match status" value="1"/>
</dbReference>
<dbReference type="Pfam" id="PF00440">
    <property type="entry name" value="TetR_N"/>
    <property type="match status" value="1"/>
</dbReference>
<organism evidence="4 5">
    <name type="scientific">Nakamurella antarctica</name>
    <dbReference type="NCBI Taxonomy" id="1902245"/>
    <lineage>
        <taxon>Bacteria</taxon>
        <taxon>Bacillati</taxon>
        <taxon>Actinomycetota</taxon>
        <taxon>Actinomycetes</taxon>
        <taxon>Nakamurellales</taxon>
        <taxon>Nakamurellaceae</taxon>
        <taxon>Nakamurella</taxon>
    </lineage>
</organism>
<dbReference type="SUPFAM" id="SSF48498">
    <property type="entry name" value="Tetracyclin repressor-like, C-terminal domain"/>
    <property type="match status" value="1"/>
</dbReference>
<dbReference type="PRINTS" id="PR00455">
    <property type="entry name" value="HTHTETR"/>
</dbReference>
<feature type="DNA-binding region" description="H-T-H motif" evidence="2">
    <location>
        <begin position="34"/>
        <end position="53"/>
    </location>
</feature>
<dbReference type="Proteomes" id="UP000268084">
    <property type="component" value="Chromosome"/>
</dbReference>
<evidence type="ECO:0000313" key="4">
    <source>
        <dbReference type="EMBL" id="AZI57221.1"/>
    </source>
</evidence>